<evidence type="ECO:0000256" key="4">
    <source>
        <dbReference type="ARBA" id="ARBA00022786"/>
    </source>
</evidence>
<dbReference type="SUPFAM" id="SSF55550">
    <property type="entry name" value="SH2 domain"/>
    <property type="match status" value="1"/>
</dbReference>
<evidence type="ECO:0000256" key="3">
    <source>
        <dbReference type="ARBA" id="ARBA00022700"/>
    </source>
</evidence>
<dbReference type="SMART" id="SM00252">
    <property type="entry name" value="SH2"/>
    <property type="match status" value="1"/>
</dbReference>
<dbReference type="SUPFAM" id="SSF158235">
    <property type="entry name" value="SOCS box-like"/>
    <property type="match status" value="1"/>
</dbReference>
<keyword evidence="5 6" id="KW-0727">SH2 domain</keyword>
<dbReference type="GO" id="GO:0046935">
    <property type="term" value="F:1-phosphatidylinositol-3-kinase regulator activity"/>
    <property type="evidence" value="ECO:0007669"/>
    <property type="project" value="TreeGrafter"/>
</dbReference>
<organism evidence="10 11">
    <name type="scientific">Oryzias melastigma</name>
    <name type="common">Marine medaka</name>
    <dbReference type="NCBI Taxonomy" id="30732"/>
    <lineage>
        <taxon>Eukaryota</taxon>
        <taxon>Metazoa</taxon>
        <taxon>Chordata</taxon>
        <taxon>Craniata</taxon>
        <taxon>Vertebrata</taxon>
        <taxon>Euteleostomi</taxon>
        <taxon>Actinopterygii</taxon>
        <taxon>Neopterygii</taxon>
        <taxon>Teleostei</taxon>
        <taxon>Neoteleostei</taxon>
        <taxon>Acanthomorphata</taxon>
        <taxon>Ovalentaria</taxon>
        <taxon>Atherinomorphae</taxon>
        <taxon>Beloniformes</taxon>
        <taxon>Adrianichthyidae</taxon>
        <taxon>Oryziinae</taxon>
        <taxon>Oryzias</taxon>
    </lineage>
</organism>
<dbReference type="Pfam" id="PF00017">
    <property type="entry name" value="SH2"/>
    <property type="match status" value="1"/>
</dbReference>
<evidence type="ECO:0000259" key="8">
    <source>
        <dbReference type="PROSITE" id="PS50001"/>
    </source>
</evidence>
<dbReference type="GO" id="GO:0035556">
    <property type="term" value="P:intracellular signal transduction"/>
    <property type="evidence" value="ECO:0007669"/>
    <property type="project" value="InterPro"/>
</dbReference>
<evidence type="ECO:0000256" key="5">
    <source>
        <dbReference type="ARBA" id="ARBA00022999"/>
    </source>
</evidence>
<dbReference type="PROSITE" id="PS50225">
    <property type="entry name" value="SOCS"/>
    <property type="match status" value="1"/>
</dbReference>
<evidence type="ECO:0000313" key="10">
    <source>
        <dbReference type="EMBL" id="KAF6737973.1"/>
    </source>
</evidence>
<dbReference type="InterPro" id="IPR001496">
    <property type="entry name" value="SOCS_box"/>
</dbReference>
<dbReference type="PANTHER" id="PTHR10155:SF4">
    <property type="entry name" value="SUPPRESSOR OF CYTOKINE SIGNALING 1"/>
    <property type="match status" value="1"/>
</dbReference>
<sequence length="325" mass="35985">MYNGPGTRHAAVPGQGKGIVTADPSASGHSATASFSDALPAVIDFEAKRFREQGGRGVANGRPLYKCEGVFTRRPNAQTSQTEERGAKGYAFLRIICWILFAPACLFDVSVGVRDGRGFGASPFCRMVANSAVEGHEKSHLPSSPPCTQSDGLQRRANPSPRSVHLTHFRTFTSREDCDTITDTAAKLERSGFYWGPLGVEDAHRMLQDAPLGSFLIRDSRQKNVFFTLSYNAKGGPVSVRIDYKQHKFSLAGSERSFLTLFALLEHYINSPKKSLSVPYRKWQPSLQELCRRRIVEMCGGKSHLTELPATHVVQDFLLEFPYKL</sequence>
<protein>
    <submittedName>
        <fullName evidence="10">Suppressor of cytokine signaling 1</fullName>
    </submittedName>
</protein>
<dbReference type="GO" id="GO:0046854">
    <property type="term" value="P:phosphatidylinositol phosphate biosynthetic process"/>
    <property type="evidence" value="ECO:0007669"/>
    <property type="project" value="TreeGrafter"/>
</dbReference>
<dbReference type="Proteomes" id="UP000646548">
    <property type="component" value="Unassembled WGS sequence"/>
</dbReference>
<dbReference type="CDD" id="cd10382">
    <property type="entry name" value="SH2_SOCS1"/>
    <property type="match status" value="1"/>
</dbReference>
<dbReference type="InterPro" id="IPR000980">
    <property type="entry name" value="SH2"/>
</dbReference>
<dbReference type="InterPro" id="IPR035861">
    <property type="entry name" value="SOCS1_SH2"/>
</dbReference>
<dbReference type="Gene3D" id="3.30.505.10">
    <property type="entry name" value="SH2 domain"/>
    <property type="match status" value="1"/>
</dbReference>
<accession>A0A834FPA3</accession>
<dbReference type="EMBL" id="WKFB01000043">
    <property type="protein sequence ID" value="KAF6737973.1"/>
    <property type="molecule type" value="Genomic_DNA"/>
</dbReference>
<proteinExistence type="predicted"/>
<gene>
    <name evidence="10" type="ORF">FQA47_016369</name>
</gene>
<dbReference type="GO" id="GO:0016567">
    <property type="term" value="P:protein ubiquitination"/>
    <property type="evidence" value="ECO:0007669"/>
    <property type="project" value="UniProtKB-UniPathway"/>
</dbReference>
<dbReference type="AlphaFoldDB" id="A0A834FPA3"/>
<dbReference type="GO" id="GO:0009968">
    <property type="term" value="P:negative regulation of signal transduction"/>
    <property type="evidence" value="ECO:0007669"/>
    <property type="project" value="UniProtKB-KW"/>
</dbReference>
<feature type="region of interest" description="Disordered" evidence="7">
    <location>
        <begin position="136"/>
        <end position="160"/>
    </location>
</feature>
<name>A0A834FPA3_ORYME</name>
<dbReference type="InterPro" id="IPR036036">
    <property type="entry name" value="SOCS_box-like_dom_sf"/>
</dbReference>
<feature type="region of interest" description="Disordered" evidence="7">
    <location>
        <begin position="1"/>
        <end position="25"/>
    </location>
</feature>
<feature type="domain" description="SH2" evidence="8">
    <location>
        <begin position="193"/>
        <end position="286"/>
    </location>
</feature>
<comment type="caution">
    <text evidence="10">The sequence shown here is derived from an EMBL/GenBank/DDBJ whole genome shotgun (WGS) entry which is preliminary data.</text>
</comment>
<dbReference type="GO" id="GO:0005942">
    <property type="term" value="C:phosphatidylinositol 3-kinase complex"/>
    <property type="evidence" value="ECO:0007669"/>
    <property type="project" value="TreeGrafter"/>
</dbReference>
<evidence type="ECO:0000313" key="11">
    <source>
        <dbReference type="Proteomes" id="UP000646548"/>
    </source>
</evidence>
<evidence type="ECO:0000256" key="7">
    <source>
        <dbReference type="SAM" id="MobiDB-lite"/>
    </source>
</evidence>
<keyword evidence="2" id="KW-0341">Growth regulation</keyword>
<feature type="domain" description="SOCS box" evidence="9">
    <location>
        <begin position="275"/>
        <end position="324"/>
    </location>
</feature>
<evidence type="ECO:0000256" key="6">
    <source>
        <dbReference type="PROSITE-ProRule" id="PRU00191"/>
    </source>
</evidence>
<evidence type="ECO:0000256" key="2">
    <source>
        <dbReference type="ARBA" id="ARBA00022604"/>
    </source>
</evidence>
<keyword evidence="3" id="KW-0734">Signal transduction inhibitor</keyword>
<evidence type="ECO:0000259" key="9">
    <source>
        <dbReference type="PROSITE" id="PS50225"/>
    </source>
</evidence>
<dbReference type="Gene3D" id="1.10.750.20">
    <property type="entry name" value="SOCS box"/>
    <property type="match status" value="1"/>
</dbReference>
<evidence type="ECO:0000256" key="1">
    <source>
        <dbReference type="ARBA" id="ARBA00004906"/>
    </source>
</evidence>
<dbReference type="PROSITE" id="PS50001">
    <property type="entry name" value="SH2"/>
    <property type="match status" value="1"/>
</dbReference>
<dbReference type="PANTHER" id="PTHR10155">
    <property type="entry name" value="PHOSPHATIDYLINOSITOL 3-KINASE REGULATORY SUBUNIT"/>
    <property type="match status" value="1"/>
</dbReference>
<dbReference type="InterPro" id="IPR036860">
    <property type="entry name" value="SH2_dom_sf"/>
</dbReference>
<dbReference type="FunFam" id="3.30.505.10:FF:000054">
    <property type="entry name" value="Suppressor of cytokine signaling 1"/>
    <property type="match status" value="1"/>
</dbReference>
<dbReference type="SMART" id="SM00969">
    <property type="entry name" value="SOCS_box"/>
    <property type="match status" value="1"/>
</dbReference>
<keyword evidence="4" id="KW-0833">Ubl conjugation pathway</keyword>
<comment type="pathway">
    <text evidence="1">Protein modification; protein ubiquitination.</text>
</comment>
<dbReference type="UniPathway" id="UPA00143"/>
<reference evidence="10" key="1">
    <citation type="journal article" name="BMC Genomics">
        <title>Long-read sequencing and de novo genome assembly of marine medaka (Oryzias melastigma).</title>
        <authorList>
            <person name="Liang P."/>
            <person name="Saqib H.S.A."/>
            <person name="Ni X."/>
            <person name="Shen Y."/>
        </authorList>
    </citation>
    <scope>NUCLEOTIDE SEQUENCE</scope>
    <source>
        <strain evidence="10">Bigg-433</strain>
    </source>
</reference>